<dbReference type="CDD" id="cd08471">
    <property type="entry name" value="PBP2_CrgA_like_2"/>
    <property type="match status" value="1"/>
</dbReference>
<dbReference type="SUPFAM" id="SSF53850">
    <property type="entry name" value="Periplasmic binding protein-like II"/>
    <property type="match status" value="1"/>
</dbReference>
<keyword evidence="2" id="KW-0805">Transcription regulation</keyword>
<dbReference type="PROSITE" id="PS50931">
    <property type="entry name" value="HTH_LYSR"/>
    <property type="match status" value="1"/>
</dbReference>
<dbReference type="Proteomes" id="UP000189545">
    <property type="component" value="Chromosome"/>
</dbReference>
<proteinExistence type="inferred from homology"/>
<dbReference type="GO" id="GO:0003700">
    <property type="term" value="F:DNA-binding transcription factor activity"/>
    <property type="evidence" value="ECO:0007669"/>
    <property type="project" value="InterPro"/>
</dbReference>
<reference evidence="6 7" key="1">
    <citation type="submission" date="2016-03" db="EMBL/GenBank/DDBJ databases">
        <title>Complete genome sequence of Shewanella psychrophila WP2, a deep sea bacterium isolated from west Pacific sediment.</title>
        <authorList>
            <person name="Xu G."/>
            <person name="Jian H."/>
        </authorList>
    </citation>
    <scope>NUCLEOTIDE SEQUENCE [LARGE SCALE GENOMIC DNA]</scope>
    <source>
        <strain evidence="6 7">WP2</strain>
    </source>
</reference>
<dbReference type="Gene3D" id="1.10.10.10">
    <property type="entry name" value="Winged helix-like DNA-binding domain superfamily/Winged helix DNA-binding domain"/>
    <property type="match status" value="1"/>
</dbReference>
<evidence type="ECO:0000256" key="4">
    <source>
        <dbReference type="ARBA" id="ARBA00023163"/>
    </source>
</evidence>
<comment type="similarity">
    <text evidence="1">Belongs to the LysR transcriptional regulatory family.</text>
</comment>
<evidence type="ECO:0000259" key="5">
    <source>
        <dbReference type="PROSITE" id="PS50931"/>
    </source>
</evidence>
<dbReference type="RefSeq" id="WP_077752307.1">
    <property type="nucleotide sequence ID" value="NZ_CP014782.1"/>
</dbReference>
<organism evidence="6 7">
    <name type="scientific">Shewanella psychrophila</name>
    <dbReference type="NCBI Taxonomy" id="225848"/>
    <lineage>
        <taxon>Bacteria</taxon>
        <taxon>Pseudomonadati</taxon>
        <taxon>Pseudomonadota</taxon>
        <taxon>Gammaproteobacteria</taxon>
        <taxon>Alteromonadales</taxon>
        <taxon>Shewanellaceae</taxon>
        <taxon>Shewanella</taxon>
    </lineage>
</organism>
<dbReference type="Gene3D" id="3.40.190.290">
    <property type="match status" value="1"/>
</dbReference>
<dbReference type="AlphaFoldDB" id="A0A1S6HNK5"/>
<protein>
    <submittedName>
        <fullName evidence="6">Transcriptional regulator</fullName>
    </submittedName>
</protein>
<dbReference type="EMBL" id="CP014782">
    <property type="protein sequence ID" value="AQS37095.1"/>
    <property type="molecule type" value="Genomic_DNA"/>
</dbReference>
<dbReference type="PANTHER" id="PTHR30537">
    <property type="entry name" value="HTH-TYPE TRANSCRIPTIONAL REGULATOR"/>
    <property type="match status" value="1"/>
</dbReference>
<dbReference type="PANTHER" id="PTHR30537:SF5">
    <property type="entry name" value="HTH-TYPE TRANSCRIPTIONAL ACTIVATOR TTDR-RELATED"/>
    <property type="match status" value="1"/>
</dbReference>
<keyword evidence="7" id="KW-1185">Reference proteome</keyword>
<dbReference type="FunFam" id="1.10.10.10:FF:000001">
    <property type="entry name" value="LysR family transcriptional regulator"/>
    <property type="match status" value="1"/>
</dbReference>
<dbReference type="GO" id="GO:0006351">
    <property type="term" value="P:DNA-templated transcription"/>
    <property type="evidence" value="ECO:0007669"/>
    <property type="project" value="TreeGrafter"/>
</dbReference>
<dbReference type="GO" id="GO:0043565">
    <property type="term" value="F:sequence-specific DNA binding"/>
    <property type="evidence" value="ECO:0007669"/>
    <property type="project" value="TreeGrafter"/>
</dbReference>
<dbReference type="PRINTS" id="PR00039">
    <property type="entry name" value="HTHLYSR"/>
</dbReference>
<dbReference type="Pfam" id="PF03466">
    <property type="entry name" value="LysR_substrate"/>
    <property type="match status" value="1"/>
</dbReference>
<keyword evidence="4" id="KW-0804">Transcription</keyword>
<dbReference type="InterPro" id="IPR058163">
    <property type="entry name" value="LysR-type_TF_proteobact-type"/>
</dbReference>
<evidence type="ECO:0000256" key="2">
    <source>
        <dbReference type="ARBA" id="ARBA00023015"/>
    </source>
</evidence>
<dbReference type="STRING" id="225848.Sps_01935"/>
<dbReference type="InterPro" id="IPR005119">
    <property type="entry name" value="LysR_subst-bd"/>
</dbReference>
<evidence type="ECO:0000256" key="3">
    <source>
        <dbReference type="ARBA" id="ARBA00023125"/>
    </source>
</evidence>
<name>A0A1S6HNK5_9GAMM</name>
<evidence type="ECO:0000313" key="6">
    <source>
        <dbReference type="EMBL" id="AQS37095.1"/>
    </source>
</evidence>
<dbReference type="OrthoDB" id="9786526at2"/>
<dbReference type="KEGG" id="spsw:Sps_01935"/>
<sequence>MDRFHLLKVFIAVAEEQGFAAAARRLNMSPPAVTRAIAGLEQQLNVKLLNRTTRFVRATDVGLRYLDDARRILADLSAVDEAVTGINAEPQGHLAVTAPVMFGSLFVMPSIVRYLQLHPKMEVSAIFLDRVVNMLEEGIDVGVRIGQLPDSSMRARRVGSVRLVLCASPQYIQIHGLPQHPEELHQHTIIASKAGNNGLDWRFPDGKTIKSVKVKPRLTVTTNDAAISSAIEGLGITRLLSYQIAPQLASGEVKILLEDYEPEPRPVHIIHREGPNGSAKVRSLVDLLAEQLMNDPALN</sequence>
<accession>A0A1S6HNK5</accession>
<dbReference type="InterPro" id="IPR000847">
    <property type="entry name" value="LysR_HTH_N"/>
</dbReference>
<keyword evidence="3" id="KW-0238">DNA-binding</keyword>
<feature type="domain" description="HTH lysR-type" evidence="5">
    <location>
        <begin position="1"/>
        <end position="59"/>
    </location>
</feature>
<evidence type="ECO:0000313" key="7">
    <source>
        <dbReference type="Proteomes" id="UP000189545"/>
    </source>
</evidence>
<gene>
    <name evidence="6" type="ORF">Sps_01935</name>
</gene>
<dbReference type="InterPro" id="IPR036390">
    <property type="entry name" value="WH_DNA-bd_sf"/>
</dbReference>
<evidence type="ECO:0000256" key="1">
    <source>
        <dbReference type="ARBA" id="ARBA00009437"/>
    </source>
</evidence>
<dbReference type="Pfam" id="PF00126">
    <property type="entry name" value="HTH_1"/>
    <property type="match status" value="1"/>
</dbReference>
<dbReference type="SUPFAM" id="SSF46785">
    <property type="entry name" value="Winged helix' DNA-binding domain"/>
    <property type="match status" value="1"/>
</dbReference>
<dbReference type="InterPro" id="IPR036388">
    <property type="entry name" value="WH-like_DNA-bd_sf"/>
</dbReference>